<feature type="domain" description="Glycoside hydrolase family 3 N-terminal" evidence="8">
    <location>
        <begin position="157"/>
        <end position="345"/>
    </location>
</feature>
<dbReference type="EC" id="3.2.1.21" evidence="3"/>
<reference evidence="10 11" key="1">
    <citation type="journal article" date="2012" name="Int. J. Syst. Evol. Microbiol.">
        <title>Vibrio caribbeanicus sp. nov., isolated from the marine sponge Scleritoderma cyanea.</title>
        <authorList>
            <person name="Hoffmann M."/>
            <person name="Monday S.R."/>
            <person name="Allard M.W."/>
            <person name="Strain E.A."/>
            <person name="Whittaker P."/>
            <person name="Naum M."/>
            <person name="McCarthy P.J."/>
            <person name="Lopez J.V."/>
            <person name="Fischer M."/>
            <person name="Brown E.W."/>
        </authorList>
    </citation>
    <scope>NUCLEOTIDE SEQUENCE [LARGE SCALE GENOMIC DNA]</scope>
    <source>
        <strain evidence="10 11">LMG 19158</strain>
    </source>
</reference>
<dbReference type="PANTHER" id="PTHR30620:SF16">
    <property type="entry name" value="LYSOSOMAL BETA GLUCOSIDASE"/>
    <property type="match status" value="1"/>
</dbReference>
<dbReference type="InterPro" id="IPR001764">
    <property type="entry name" value="Glyco_hydro_3_N"/>
</dbReference>
<evidence type="ECO:0000256" key="5">
    <source>
        <dbReference type="ARBA" id="ARBA00022801"/>
    </source>
</evidence>
<comment type="similarity">
    <text evidence="2">Belongs to the glycosyl hydrolase 3 family.</text>
</comment>
<dbReference type="Gene3D" id="3.20.20.300">
    <property type="entry name" value="Glycoside hydrolase, family 3, N-terminal domain"/>
    <property type="match status" value="1"/>
</dbReference>
<feature type="chain" id="PRO_5003386968" description="beta-glucosidase" evidence="7">
    <location>
        <begin position="27"/>
        <end position="761"/>
    </location>
</feature>
<feature type="domain" description="Glycoside hydrolase family 3 N-terminal" evidence="8">
    <location>
        <begin position="406"/>
        <end position="507"/>
    </location>
</feature>
<dbReference type="Pfam" id="PF01915">
    <property type="entry name" value="Glyco_hydro_3_C"/>
    <property type="match status" value="1"/>
</dbReference>
<evidence type="ECO:0000256" key="3">
    <source>
        <dbReference type="ARBA" id="ARBA00012744"/>
    </source>
</evidence>
<dbReference type="PANTHER" id="PTHR30620">
    <property type="entry name" value="PERIPLASMIC BETA-GLUCOSIDASE-RELATED"/>
    <property type="match status" value="1"/>
</dbReference>
<protein>
    <recommendedName>
        <fullName evidence="3">beta-glucosidase</fullName>
        <ecNumber evidence="3">3.2.1.21</ecNumber>
    </recommendedName>
</protein>
<keyword evidence="4 7" id="KW-0732">Signal</keyword>
<dbReference type="RefSeq" id="WP_005598901.1">
    <property type="nucleotide sequence ID" value="NZ_AFWE01000211.1"/>
</dbReference>
<keyword evidence="5 10" id="KW-0378">Hydrolase</keyword>
<accession>F9RTS9</accession>
<dbReference type="SUPFAM" id="SSF52279">
    <property type="entry name" value="Beta-D-glucan exohydrolase, C-terminal domain"/>
    <property type="match status" value="1"/>
</dbReference>
<dbReference type="Pfam" id="PF00933">
    <property type="entry name" value="Glyco_hydro_3"/>
    <property type="match status" value="2"/>
</dbReference>
<feature type="domain" description="Glycoside hydrolase family 3 C-terminal" evidence="9">
    <location>
        <begin position="545"/>
        <end position="759"/>
    </location>
</feature>
<evidence type="ECO:0000256" key="7">
    <source>
        <dbReference type="SAM" id="SignalP"/>
    </source>
</evidence>
<evidence type="ECO:0000259" key="9">
    <source>
        <dbReference type="Pfam" id="PF01915"/>
    </source>
</evidence>
<dbReference type="GO" id="GO:0009251">
    <property type="term" value="P:glucan catabolic process"/>
    <property type="evidence" value="ECO:0007669"/>
    <property type="project" value="TreeGrafter"/>
</dbReference>
<evidence type="ECO:0000313" key="10">
    <source>
        <dbReference type="EMBL" id="EGU30845.1"/>
    </source>
</evidence>
<organism evidence="10 11">
    <name type="scientific">Vibrio scophthalmi LMG 19158</name>
    <dbReference type="NCBI Taxonomy" id="870967"/>
    <lineage>
        <taxon>Bacteria</taxon>
        <taxon>Pseudomonadati</taxon>
        <taxon>Pseudomonadota</taxon>
        <taxon>Gammaproteobacteria</taxon>
        <taxon>Vibrionales</taxon>
        <taxon>Vibrionaceae</taxon>
        <taxon>Vibrio</taxon>
    </lineage>
</organism>
<dbReference type="InterPro" id="IPR036962">
    <property type="entry name" value="Glyco_hydro_3_N_sf"/>
</dbReference>
<dbReference type="InterPro" id="IPR017853">
    <property type="entry name" value="GH"/>
</dbReference>
<gene>
    <name evidence="10" type="ORF">VIS19158_02340</name>
</gene>
<dbReference type="eggNOG" id="COG1472">
    <property type="taxonomic scope" value="Bacteria"/>
</dbReference>
<dbReference type="SUPFAM" id="SSF51445">
    <property type="entry name" value="(Trans)glycosidases"/>
    <property type="match status" value="1"/>
</dbReference>
<dbReference type="InterPro" id="IPR002772">
    <property type="entry name" value="Glyco_hydro_3_C"/>
</dbReference>
<dbReference type="EMBL" id="AFWE01000211">
    <property type="protein sequence ID" value="EGU30845.1"/>
    <property type="molecule type" value="Genomic_DNA"/>
</dbReference>
<keyword evidence="6" id="KW-0326">Glycosidase</keyword>
<name>F9RTS9_9VIBR</name>
<dbReference type="InterPro" id="IPR036881">
    <property type="entry name" value="Glyco_hydro_3_C_sf"/>
</dbReference>
<feature type="signal peptide" evidence="7">
    <location>
        <begin position="1"/>
        <end position="26"/>
    </location>
</feature>
<evidence type="ECO:0000256" key="4">
    <source>
        <dbReference type="ARBA" id="ARBA00022729"/>
    </source>
</evidence>
<evidence type="ECO:0000256" key="2">
    <source>
        <dbReference type="ARBA" id="ARBA00005336"/>
    </source>
</evidence>
<dbReference type="Gene3D" id="3.40.50.1700">
    <property type="entry name" value="Glycoside hydrolase family 3 C-terminal domain"/>
    <property type="match status" value="1"/>
</dbReference>
<proteinExistence type="inferred from homology"/>
<evidence type="ECO:0000256" key="6">
    <source>
        <dbReference type="ARBA" id="ARBA00023295"/>
    </source>
</evidence>
<dbReference type="Proteomes" id="UP000004349">
    <property type="component" value="Unassembled WGS sequence"/>
</dbReference>
<comment type="catalytic activity">
    <reaction evidence="1">
        <text>Hydrolysis of terminal, non-reducing beta-D-glucosyl residues with release of beta-D-glucose.</text>
        <dbReference type="EC" id="3.2.1.21"/>
    </reaction>
</comment>
<evidence type="ECO:0000259" key="8">
    <source>
        <dbReference type="Pfam" id="PF00933"/>
    </source>
</evidence>
<dbReference type="GO" id="GO:0008422">
    <property type="term" value="F:beta-glucosidase activity"/>
    <property type="evidence" value="ECO:0007669"/>
    <property type="project" value="UniProtKB-EC"/>
</dbReference>
<dbReference type="InterPro" id="IPR051915">
    <property type="entry name" value="Cellulose_Degrad_GH3"/>
</dbReference>
<evidence type="ECO:0000256" key="1">
    <source>
        <dbReference type="ARBA" id="ARBA00000448"/>
    </source>
</evidence>
<evidence type="ECO:0000313" key="11">
    <source>
        <dbReference type="Proteomes" id="UP000004349"/>
    </source>
</evidence>
<dbReference type="AlphaFoldDB" id="F9RTS9"/>
<sequence length="761" mass="82926">MKKMVHRLFTLTPVALAVMISSSSYAATADVADNKLAARSVQILTVDNQQFKDLNKNGKLDGYEDWRNAVDVRINDLVSQMTLEEKIGMMLIDTMNAGAYGKTDKDTENYVNDQLMTRFIFRNAILPQDEIEALPKEKRAPEGLTTTSWGSAPISPKEAAEYLNAVQEMREKTRLGIPALFKSNARNHNDPNAKPGINVSAGAFSEWPKEAGLAATRDMELIGEFANIMQTEWNAIGLRGMYGYMADLATEPRWFRVHETFTENSPLASDIIKTLVENLQGQEVDENSIVLTMKHFPGGGPQFLGFDPHYIAGQHQTYPGGEATFKAHLEPFKVAIDSGVAAIMPYYGIVGGGEWSINNPDGKTNLDAGGVPLSDLVSDEVKDTKRVPYNGYSTNVGSPAGNVGVAFSKGILDDLLRKELGFDGVINSDTGIIGDKNPPKTDYQVDQNNRAWGLQDKVKREQIQIAIEAGTDVFSGFNSNAEVRELVESGDVSESRIDESVKRLLKVQFELGLFENPYVNAELANSIVGNEAHQEKARLAQRKAVVLLKNDSVAKGNDTLLPLPSVINGKKVNLFTMGVNTDEIGEHSLTITKGDDSKGAKVANAADSDYALIRVRVTNKDTGMLLYGGANFDQVNALDFTTLAQSSTWDMSPSLEDIKKVMKEVGADKTVLSIYFRQPFVLDEASGMQDAGAILATFGSRDAALMDVVTGKFNPTGKLPFALAKSAEQIIEQASDAEGYPDENGKDASLYPFGHGLSYAK</sequence>
<comment type="caution">
    <text evidence="10">The sequence shown here is derived from an EMBL/GenBank/DDBJ whole genome shotgun (WGS) entry which is preliminary data.</text>
</comment>